<reference evidence="1" key="2">
    <citation type="journal article" date="2022" name="New Phytol.">
        <title>Evolutionary transition to the ectomycorrhizal habit in the genomes of a hyperdiverse lineage of mushroom-forming fungi.</title>
        <authorList>
            <person name="Looney B."/>
            <person name="Miyauchi S."/>
            <person name="Morin E."/>
            <person name="Drula E."/>
            <person name="Courty P.E."/>
            <person name="Kohler A."/>
            <person name="Kuo A."/>
            <person name="LaButti K."/>
            <person name="Pangilinan J."/>
            <person name="Lipzen A."/>
            <person name="Riley R."/>
            <person name="Andreopoulos W."/>
            <person name="He G."/>
            <person name="Johnson J."/>
            <person name="Nolan M."/>
            <person name="Tritt A."/>
            <person name="Barry K.W."/>
            <person name="Grigoriev I.V."/>
            <person name="Nagy L.G."/>
            <person name="Hibbett D."/>
            <person name="Henrissat B."/>
            <person name="Matheny P.B."/>
            <person name="Labbe J."/>
            <person name="Martin F.M."/>
        </authorList>
    </citation>
    <scope>NUCLEOTIDE SEQUENCE</scope>
    <source>
        <strain evidence="1">HHB10654</strain>
    </source>
</reference>
<organism evidence="1 2">
    <name type="scientific">Artomyces pyxidatus</name>
    <dbReference type="NCBI Taxonomy" id="48021"/>
    <lineage>
        <taxon>Eukaryota</taxon>
        <taxon>Fungi</taxon>
        <taxon>Dikarya</taxon>
        <taxon>Basidiomycota</taxon>
        <taxon>Agaricomycotina</taxon>
        <taxon>Agaricomycetes</taxon>
        <taxon>Russulales</taxon>
        <taxon>Auriscalpiaceae</taxon>
        <taxon>Artomyces</taxon>
    </lineage>
</organism>
<dbReference type="Proteomes" id="UP000814140">
    <property type="component" value="Unassembled WGS sequence"/>
</dbReference>
<reference evidence="1" key="1">
    <citation type="submission" date="2021-03" db="EMBL/GenBank/DDBJ databases">
        <authorList>
            <consortium name="DOE Joint Genome Institute"/>
            <person name="Ahrendt S."/>
            <person name="Looney B.P."/>
            <person name="Miyauchi S."/>
            <person name="Morin E."/>
            <person name="Drula E."/>
            <person name="Courty P.E."/>
            <person name="Chicoki N."/>
            <person name="Fauchery L."/>
            <person name="Kohler A."/>
            <person name="Kuo A."/>
            <person name="Labutti K."/>
            <person name="Pangilinan J."/>
            <person name="Lipzen A."/>
            <person name="Riley R."/>
            <person name="Andreopoulos W."/>
            <person name="He G."/>
            <person name="Johnson J."/>
            <person name="Barry K.W."/>
            <person name="Grigoriev I.V."/>
            <person name="Nagy L."/>
            <person name="Hibbett D."/>
            <person name="Henrissat B."/>
            <person name="Matheny P.B."/>
            <person name="Labbe J."/>
            <person name="Martin F."/>
        </authorList>
    </citation>
    <scope>NUCLEOTIDE SEQUENCE</scope>
    <source>
        <strain evidence="1">HHB10654</strain>
    </source>
</reference>
<keyword evidence="2" id="KW-1185">Reference proteome</keyword>
<comment type="caution">
    <text evidence="1">The sequence shown here is derived from an EMBL/GenBank/DDBJ whole genome shotgun (WGS) entry which is preliminary data.</text>
</comment>
<evidence type="ECO:0000313" key="2">
    <source>
        <dbReference type="Proteomes" id="UP000814140"/>
    </source>
</evidence>
<sequence length="207" mass="23686">MAKNRKPKASAQAEKPTPLIHISEEEQWRIIQETGILKTASELPPSAVRPRQAEPNDADEPIFSPFAEELFATTALLIPISFLLLMMYILIHFQYGQHPDYRVITERMLSGVPILAVFIFYSKYPSPNRYKRERWDQLFLFLLSITAGSRMIYQVNHANWLVNMTQCPPLGTLWVYTIVQLDLGPAVAALVVVGVWVWVTGQRLVFD</sequence>
<dbReference type="EMBL" id="MU277187">
    <property type="protein sequence ID" value="KAI0069089.1"/>
    <property type="molecule type" value="Genomic_DNA"/>
</dbReference>
<accession>A0ACB8TL20</accession>
<name>A0ACB8TL20_9AGAM</name>
<proteinExistence type="predicted"/>
<gene>
    <name evidence="1" type="ORF">BV25DRAFT_1986615</name>
</gene>
<protein>
    <submittedName>
        <fullName evidence="1">Uncharacterized protein</fullName>
    </submittedName>
</protein>
<evidence type="ECO:0000313" key="1">
    <source>
        <dbReference type="EMBL" id="KAI0069089.1"/>
    </source>
</evidence>